<protein>
    <submittedName>
        <fullName evidence="3">Uncharacterized protein</fullName>
    </submittedName>
</protein>
<keyword evidence="2" id="KW-0472">Membrane</keyword>
<dbReference type="GO" id="GO:0016757">
    <property type="term" value="F:glycosyltransferase activity"/>
    <property type="evidence" value="ECO:0007669"/>
    <property type="project" value="InterPro"/>
</dbReference>
<feature type="compositionally biased region" description="Polar residues" evidence="1">
    <location>
        <begin position="190"/>
        <end position="200"/>
    </location>
</feature>
<organism evidence="3 4">
    <name type="scientific">Capsaspora owczarzaki (strain ATCC 30864)</name>
    <dbReference type="NCBI Taxonomy" id="595528"/>
    <lineage>
        <taxon>Eukaryota</taxon>
        <taxon>Filasterea</taxon>
        <taxon>Capsaspora</taxon>
    </lineage>
</organism>
<feature type="region of interest" description="Disordered" evidence="1">
    <location>
        <begin position="249"/>
        <end position="273"/>
    </location>
</feature>
<dbReference type="PANTHER" id="PTHR31410">
    <property type="entry name" value="TRANSMEMBRANE PROTEIN 246"/>
    <property type="match status" value="1"/>
</dbReference>
<accession>A0A0D2WJI7</accession>
<evidence type="ECO:0000256" key="2">
    <source>
        <dbReference type="SAM" id="Phobius"/>
    </source>
</evidence>
<dbReference type="RefSeq" id="XP_004365853.2">
    <property type="nucleotide sequence ID" value="XM_004365796.2"/>
</dbReference>
<dbReference type="GO" id="GO:0000139">
    <property type="term" value="C:Golgi membrane"/>
    <property type="evidence" value="ECO:0007669"/>
    <property type="project" value="InterPro"/>
</dbReference>
<dbReference type="EMBL" id="KE346360">
    <property type="protein sequence ID" value="KJE89533.1"/>
    <property type="molecule type" value="Genomic_DNA"/>
</dbReference>
<proteinExistence type="predicted"/>
<reference evidence="4" key="1">
    <citation type="submission" date="2011-02" db="EMBL/GenBank/DDBJ databases">
        <title>The Genome Sequence of Capsaspora owczarzaki ATCC 30864.</title>
        <authorList>
            <person name="Russ C."/>
            <person name="Cuomo C."/>
            <person name="Burger G."/>
            <person name="Gray M.W."/>
            <person name="Holland P.W.H."/>
            <person name="King N."/>
            <person name="Lang F.B.F."/>
            <person name="Roger A.J."/>
            <person name="Ruiz-Trillo I."/>
            <person name="Young S.K."/>
            <person name="Zeng Q."/>
            <person name="Gargeya S."/>
            <person name="Alvarado L."/>
            <person name="Berlin A."/>
            <person name="Chapman S.B."/>
            <person name="Chen Z."/>
            <person name="Freedman E."/>
            <person name="Gellesch M."/>
            <person name="Goldberg J."/>
            <person name="Griggs A."/>
            <person name="Gujja S."/>
            <person name="Heilman E."/>
            <person name="Heiman D."/>
            <person name="Howarth C."/>
            <person name="Mehta T."/>
            <person name="Neiman D."/>
            <person name="Pearson M."/>
            <person name="Roberts A."/>
            <person name="Saif S."/>
            <person name="Shea T."/>
            <person name="Shenoy N."/>
            <person name="Sisk P."/>
            <person name="Stolte C."/>
            <person name="Sykes S."/>
            <person name="White J."/>
            <person name="Yandava C."/>
            <person name="Haas B."/>
            <person name="Nusbaum C."/>
            <person name="Birren B."/>
        </authorList>
    </citation>
    <scope>NUCLEOTIDE SEQUENCE</scope>
    <source>
        <strain evidence="4">ATCC 30864</strain>
    </source>
</reference>
<keyword evidence="4" id="KW-1185">Reference proteome</keyword>
<keyword evidence="2" id="KW-0812">Transmembrane</keyword>
<feature type="region of interest" description="Disordered" evidence="1">
    <location>
        <begin position="1"/>
        <end position="34"/>
    </location>
</feature>
<dbReference type="GO" id="GO:0006506">
    <property type="term" value="P:GPI anchor biosynthetic process"/>
    <property type="evidence" value="ECO:0007669"/>
    <property type="project" value="InterPro"/>
</dbReference>
<gene>
    <name evidence="3" type="ORF">CAOG_000982</name>
</gene>
<evidence type="ECO:0000313" key="3">
    <source>
        <dbReference type="EMBL" id="KJE89533.1"/>
    </source>
</evidence>
<feature type="transmembrane region" description="Helical" evidence="2">
    <location>
        <begin position="504"/>
        <end position="526"/>
    </location>
</feature>
<dbReference type="Proteomes" id="UP000008743">
    <property type="component" value="Unassembled WGS sequence"/>
</dbReference>
<dbReference type="InParanoid" id="A0A0D2WJI7"/>
<dbReference type="PANTHER" id="PTHR31410:SF1">
    <property type="entry name" value="POST-GPI ATTACHMENT TO PROTEINS FACTOR 4"/>
    <property type="match status" value="1"/>
</dbReference>
<dbReference type="STRING" id="595528.A0A0D2WJI7"/>
<sequence length="668" mass="71652">MRSARPGNAAGGGASGSSSNIHGGSTLGGGGAEGRMLKNAHHRQLSSSDAEAGGLRRAGSSGLLMYISNSASRSAGMAGGLSTPEGRMLSAARLAAVLLLSLGAVYLVARSVYDPVEYSRYWKPDVDAWQRADNERHEASRRFVDWRLKVAQNASADFGGTQQQQQQHQRRLLSQGAAVDGETEPAGMAQQLSDGAQDQLQGADKVQDGTRHILMMTGTRAGRMKNAETSGDASKGADAPAAAAVPALTRRTADTKGSPDPLSARANAVGGASSVRRRIHGGADLSPFKLPPVTLKEREMMHHQRSWFPELVTPESGKESVLCIGLTSSGMENSPYLEDSVASILMHLSPDDAEKVSLVLLAEQDQYDEVAERLSPLLPVLQGPDASYALDAQSKPSAAAASRAAMETLNYAYMLDFCAATSNYVLIVKNNAVAAPYFVPKSLAAIDRLEQSMPENWLTLKLFYTDYYGGFTLEDRILLAVLGIAGGLIVSYMLVMVHSRTARAFYLWPLGFVTGVLLVVALPLIAGKQNVIAAQFGVNQVSGVSIPEAQIYPANHAAVLSRYLRQHAHSKPLQSILQSYVQSRSATEYRLVPDLFQQVGVYASAPESPSAVEPQAADLVKTSRTFWRSYDVLATLTEILPNHGAIRDHSALASYIFSRIRLEQSGRL</sequence>
<feature type="region of interest" description="Disordered" evidence="1">
    <location>
        <begin position="181"/>
        <end position="208"/>
    </location>
</feature>
<keyword evidence="2" id="KW-1133">Transmembrane helix</keyword>
<evidence type="ECO:0000313" key="4">
    <source>
        <dbReference type="Proteomes" id="UP000008743"/>
    </source>
</evidence>
<feature type="transmembrane region" description="Helical" evidence="2">
    <location>
        <begin position="477"/>
        <end position="497"/>
    </location>
</feature>
<dbReference type="InterPro" id="IPR029675">
    <property type="entry name" value="PGAP4"/>
</dbReference>
<dbReference type="OrthoDB" id="2016523at2759"/>
<evidence type="ECO:0000256" key="1">
    <source>
        <dbReference type="SAM" id="MobiDB-lite"/>
    </source>
</evidence>
<dbReference type="AlphaFoldDB" id="A0A0D2WJI7"/>
<name>A0A0D2WJI7_CAPO3</name>